<feature type="non-terminal residue" evidence="2">
    <location>
        <position position="82"/>
    </location>
</feature>
<keyword evidence="1" id="KW-1133">Transmembrane helix</keyword>
<comment type="caution">
    <text evidence="2">The sequence shown here is derived from an EMBL/GenBank/DDBJ whole genome shotgun (WGS) entry which is preliminary data.</text>
</comment>
<accession>A0A1R1XCK7</accession>
<protein>
    <submittedName>
        <fullName evidence="2">Uncharacterized protein</fullName>
    </submittedName>
</protein>
<evidence type="ECO:0000313" key="3">
    <source>
        <dbReference type="Proteomes" id="UP000187429"/>
    </source>
</evidence>
<proteinExistence type="predicted"/>
<dbReference type="Proteomes" id="UP000187429">
    <property type="component" value="Unassembled WGS sequence"/>
</dbReference>
<dbReference type="EMBL" id="LSSM01005606">
    <property type="protein sequence ID" value="OMJ12338.1"/>
    <property type="molecule type" value="Genomic_DNA"/>
</dbReference>
<evidence type="ECO:0000313" key="2">
    <source>
        <dbReference type="EMBL" id="OMJ12338.1"/>
    </source>
</evidence>
<name>A0A1R1XCK7_9FUNG</name>
<reference evidence="3" key="1">
    <citation type="submission" date="2017-01" db="EMBL/GenBank/DDBJ databases">
        <authorList>
            <person name="Wang Y."/>
            <person name="White M."/>
            <person name="Kvist S."/>
            <person name="Moncalvo J.-M."/>
        </authorList>
    </citation>
    <scope>NUCLEOTIDE SEQUENCE [LARGE SCALE GENOMIC DNA]</scope>
    <source>
        <strain evidence="3">ID-206-W2</strain>
    </source>
</reference>
<keyword evidence="3" id="KW-1185">Reference proteome</keyword>
<dbReference type="AlphaFoldDB" id="A0A1R1XCK7"/>
<gene>
    <name evidence="2" type="ORF">AYI69_g9444</name>
</gene>
<dbReference type="OrthoDB" id="8061355at2759"/>
<keyword evidence="1" id="KW-0472">Membrane</keyword>
<feature type="transmembrane region" description="Helical" evidence="1">
    <location>
        <begin position="45"/>
        <end position="67"/>
    </location>
</feature>
<keyword evidence="1" id="KW-0812">Transmembrane</keyword>
<organism evidence="2 3">
    <name type="scientific">Smittium culicis</name>
    <dbReference type="NCBI Taxonomy" id="133412"/>
    <lineage>
        <taxon>Eukaryota</taxon>
        <taxon>Fungi</taxon>
        <taxon>Fungi incertae sedis</taxon>
        <taxon>Zoopagomycota</taxon>
        <taxon>Kickxellomycotina</taxon>
        <taxon>Harpellomycetes</taxon>
        <taxon>Harpellales</taxon>
        <taxon>Legeriomycetaceae</taxon>
        <taxon>Smittium</taxon>
    </lineage>
</organism>
<sequence>MADYEGKPQEDELRAIEIPDRGYFATFFIQLYKMINRNFTLLTRYYVSTLSQAFLSPIAFLLIMFALQKAVDVKNKKPLPHP</sequence>
<evidence type="ECO:0000256" key="1">
    <source>
        <dbReference type="SAM" id="Phobius"/>
    </source>
</evidence>